<dbReference type="InterPro" id="IPR056924">
    <property type="entry name" value="SH3_Tf2-1"/>
</dbReference>
<comment type="caution">
    <text evidence="2">The sequence shown here is derived from an EMBL/GenBank/DDBJ whole genome shotgun (WGS) entry which is preliminary data.</text>
</comment>
<gene>
    <name evidence="2" type="ORF">P3X46_018361</name>
</gene>
<name>A0ABQ9LQG4_HEVBR</name>
<dbReference type="PANTHER" id="PTHR46148">
    <property type="entry name" value="CHROMO DOMAIN-CONTAINING PROTEIN"/>
    <property type="match status" value="1"/>
</dbReference>
<dbReference type="EMBL" id="JARPOI010000010">
    <property type="protein sequence ID" value="KAJ9170237.1"/>
    <property type="molecule type" value="Genomic_DNA"/>
</dbReference>
<dbReference type="PANTHER" id="PTHR46148:SF44">
    <property type="entry name" value="GAG-POL POLYPROTEIN"/>
    <property type="match status" value="1"/>
</dbReference>
<accession>A0ABQ9LQG4</accession>
<feature type="domain" description="Tf2-1-like SH3-like" evidence="1">
    <location>
        <begin position="56"/>
        <end position="121"/>
    </location>
</feature>
<sequence>TPLCWDDMGERKMIGPEIVQQTEEKIRVIRDRFKTASDRQKSYIDLKRRDIEYAVGEKVFLKVSPWKRIMRFGRKGKLSPRFIGPYEVLERVGPLAYRLALPPELEKIHNVFHVSMLRRYRSDPSHVLPVEEIEVNPDLTYEEEPIQILAYEVKQLRNKQIPLVKVLWNYHSGQEATWEREDDMRRQHPQLFRD</sequence>
<evidence type="ECO:0000259" key="1">
    <source>
        <dbReference type="Pfam" id="PF24626"/>
    </source>
</evidence>
<reference evidence="2 3" key="1">
    <citation type="journal article" date="2023" name="Plant Biotechnol. J.">
        <title>Chromosome-level wild Hevea brasiliensis genome provides new tools for genomic-assisted breeding and valuable loci to elevate rubber yield.</title>
        <authorList>
            <person name="Cheng H."/>
            <person name="Song X."/>
            <person name="Hu Y."/>
            <person name="Wu T."/>
            <person name="Yang Q."/>
            <person name="An Z."/>
            <person name="Feng S."/>
            <person name="Deng Z."/>
            <person name="Wu W."/>
            <person name="Zeng X."/>
            <person name="Tu M."/>
            <person name="Wang X."/>
            <person name="Huang H."/>
        </authorList>
    </citation>
    <scope>NUCLEOTIDE SEQUENCE [LARGE SCALE GENOMIC DNA]</scope>
    <source>
        <strain evidence="2">MT/VB/25A 57/8</strain>
    </source>
</reference>
<proteinExistence type="predicted"/>
<feature type="non-terminal residue" evidence="2">
    <location>
        <position position="1"/>
    </location>
</feature>
<evidence type="ECO:0000313" key="3">
    <source>
        <dbReference type="Proteomes" id="UP001174677"/>
    </source>
</evidence>
<protein>
    <recommendedName>
        <fullName evidence="1">Tf2-1-like SH3-like domain-containing protein</fullName>
    </recommendedName>
</protein>
<keyword evidence="3" id="KW-1185">Reference proteome</keyword>
<organism evidence="2 3">
    <name type="scientific">Hevea brasiliensis</name>
    <name type="common">Para rubber tree</name>
    <name type="synonym">Siphonia brasiliensis</name>
    <dbReference type="NCBI Taxonomy" id="3981"/>
    <lineage>
        <taxon>Eukaryota</taxon>
        <taxon>Viridiplantae</taxon>
        <taxon>Streptophyta</taxon>
        <taxon>Embryophyta</taxon>
        <taxon>Tracheophyta</taxon>
        <taxon>Spermatophyta</taxon>
        <taxon>Magnoliopsida</taxon>
        <taxon>eudicotyledons</taxon>
        <taxon>Gunneridae</taxon>
        <taxon>Pentapetalae</taxon>
        <taxon>rosids</taxon>
        <taxon>fabids</taxon>
        <taxon>Malpighiales</taxon>
        <taxon>Euphorbiaceae</taxon>
        <taxon>Crotonoideae</taxon>
        <taxon>Micrandreae</taxon>
        <taxon>Hevea</taxon>
    </lineage>
</organism>
<dbReference type="Pfam" id="PF24626">
    <property type="entry name" value="SH3_Tf2-1"/>
    <property type="match status" value="1"/>
</dbReference>
<evidence type="ECO:0000313" key="2">
    <source>
        <dbReference type="EMBL" id="KAJ9170237.1"/>
    </source>
</evidence>
<dbReference type="Proteomes" id="UP001174677">
    <property type="component" value="Chromosome 10"/>
</dbReference>